<evidence type="ECO:0000256" key="2">
    <source>
        <dbReference type="ARBA" id="ARBA00012000"/>
    </source>
</evidence>
<evidence type="ECO:0000256" key="3">
    <source>
        <dbReference type="ARBA" id="ARBA00022763"/>
    </source>
</evidence>
<dbReference type="GO" id="GO:0006307">
    <property type="term" value="P:DNA alkylation repair"/>
    <property type="evidence" value="ECO:0007669"/>
    <property type="project" value="TreeGrafter"/>
</dbReference>
<evidence type="ECO:0000313" key="7">
    <source>
        <dbReference type="Proteomes" id="UP000248806"/>
    </source>
</evidence>
<accession>A0A326U1P8</accession>
<dbReference type="GO" id="GO:0032131">
    <property type="term" value="F:alkylated DNA binding"/>
    <property type="evidence" value="ECO:0007669"/>
    <property type="project" value="TreeGrafter"/>
</dbReference>
<dbReference type="GO" id="GO:0043916">
    <property type="term" value="F:DNA-7-methylguanine glycosylase activity"/>
    <property type="evidence" value="ECO:0007669"/>
    <property type="project" value="TreeGrafter"/>
</dbReference>
<dbReference type="Gene3D" id="1.10.340.30">
    <property type="entry name" value="Hypothetical protein, domain 2"/>
    <property type="match status" value="1"/>
</dbReference>
<dbReference type="InterPro" id="IPR003265">
    <property type="entry name" value="HhH-GPD_domain"/>
</dbReference>
<name>A0A326U1P8_THEHA</name>
<dbReference type="AlphaFoldDB" id="A0A326U1P8"/>
<evidence type="ECO:0000256" key="1">
    <source>
        <dbReference type="ARBA" id="ARBA00000086"/>
    </source>
</evidence>
<protein>
    <recommendedName>
        <fullName evidence="2">DNA-3-methyladenine glycosylase II</fullName>
        <ecNumber evidence="2">3.2.2.21</ecNumber>
    </recommendedName>
</protein>
<feature type="domain" description="HhH-GPD" evidence="5">
    <location>
        <begin position="128"/>
        <end position="286"/>
    </location>
</feature>
<dbReference type="SMART" id="SM00478">
    <property type="entry name" value="ENDO3c"/>
    <property type="match status" value="1"/>
</dbReference>
<evidence type="ECO:0000259" key="5">
    <source>
        <dbReference type="SMART" id="SM00478"/>
    </source>
</evidence>
<organism evidence="6 7">
    <name type="scientific">Thermosporothrix hazakensis</name>
    <dbReference type="NCBI Taxonomy" id="644383"/>
    <lineage>
        <taxon>Bacteria</taxon>
        <taxon>Bacillati</taxon>
        <taxon>Chloroflexota</taxon>
        <taxon>Ktedonobacteria</taxon>
        <taxon>Ktedonobacterales</taxon>
        <taxon>Thermosporotrichaceae</taxon>
        <taxon>Thermosporothrix</taxon>
    </lineage>
</organism>
<dbReference type="Gene3D" id="1.10.1670.40">
    <property type="match status" value="1"/>
</dbReference>
<dbReference type="SUPFAM" id="SSF48150">
    <property type="entry name" value="DNA-glycosylase"/>
    <property type="match status" value="1"/>
</dbReference>
<dbReference type="GO" id="GO:0032993">
    <property type="term" value="C:protein-DNA complex"/>
    <property type="evidence" value="ECO:0007669"/>
    <property type="project" value="TreeGrafter"/>
</dbReference>
<dbReference type="GO" id="GO:0008725">
    <property type="term" value="F:DNA-3-methyladenine glycosylase activity"/>
    <property type="evidence" value="ECO:0007669"/>
    <property type="project" value="TreeGrafter"/>
</dbReference>
<keyword evidence="4" id="KW-0234">DNA repair</keyword>
<comment type="caution">
    <text evidence="6">The sequence shown here is derived from an EMBL/GenBank/DDBJ whole genome shotgun (WGS) entry which is preliminary data.</text>
</comment>
<dbReference type="GO" id="GO:0006285">
    <property type="term" value="P:base-excision repair, AP site formation"/>
    <property type="evidence" value="ECO:0007669"/>
    <property type="project" value="TreeGrafter"/>
</dbReference>
<dbReference type="InterPro" id="IPR011257">
    <property type="entry name" value="DNA_glycosylase"/>
</dbReference>
<evidence type="ECO:0000256" key="4">
    <source>
        <dbReference type="ARBA" id="ARBA00023204"/>
    </source>
</evidence>
<dbReference type="EC" id="3.2.2.21" evidence="2"/>
<gene>
    <name evidence="6" type="ORF">EI42_04791</name>
</gene>
<keyword evidence="3" id="KW-0227">DNA damage</keyword>
<dbReference type="PANTHER" id="PTHR43003">
    <property type="entry name" value="DNA-3-METHYLADENINE GLYCOSYLASE"/>
    <property type="match status" value="1"/>
</dbReference>
<dbReference type="RefSeq" id="WP_111325093.1">
    <property type="nucleotide sequence ID" value="NZ_BIFX01000002.1"/>
</dbReference>
<dbReference type="EMBL" id="QKUF01000023">
    <property type="protein sequence ID" value="PZW24100.1"/>
    <property type="molecule type" value="Genomic_DNA"/>
</dbReference>
<keyword evidence="7" id="KW-1185">Reference proteome</keyword>
<evidence type="ECO:0000313" key="6">
    <source>
        <dbReference type="EMBL" id="PZW24100.1"/>
    </source>
</evidence>
<dbReference type="OrthoDB" id="9785929at2"/>
<dbReference type="Proteomes" id="UP000248806">
    <property type="component" value="Unassembled WGS sequence"/>
</dbReference>
<reference evidence="6 7" key="1">
    <citation type="submission" date="2018-06" db="EMBL/GenBank/DDBJ databases">
        <title>Genomic Encyclopedia of Archaeal and Bacterial Type Strains, Phase II (KMG-II): from individual species to whole genera.</title>
        <authorList>
            <person name="Goeker M."/>
        </authorList>
    </citation>
    <scope>NUCLEOTIDE SEQUENCE [LARGE SCALE GENOMIC DNA]</scope>
    <source>
        <strain evidence="6 7">ATCC BAA-1881</strain>
    </source>
</reference>
<comment type="catalytic activity">
    <reaction evidence="1">
        <text>Hydrolysis of alkylated DNA, releasing 3-methyladenine, 3-methylguanine, 7-methylguanine and 7-methyladenine.</text>
        <dbReference type="EC" id="3.2.2.21"/>
    </reaction>
</comment>
<dbReference type="InterPro" id="IPR051912">
    <property type="entry name" value="Alkylbase_DNA_Glycosylase/TA"/>
</dbReference>
<sequence>MKQLILEAAGPYSLKASIRFLEGFTPATYQNEIADHLHLAFTVDDGEDIAGVCVRGQDQHILVDLYGNADPEAVRQQVTRILSLDVDGRGWPLVGQRDPVMKNLQERFPGLRPVCFYSPYEAAAWALISHRIRIAQAAKIKAQMARDLGSSVDIHGHIEYAFPAPSRLLTLDRFPGLTERKIAYLQQLARATIEGKLNAHFLRSLPSEQALEHLKQLPGIGDFSAQLVLLRGAGEPDFLPTNEPRLARAFALAYGENAQAIEQVAEAWRPYRTWGTFLLRVFLEETTHEIAQGHEESHRK</sequence>
<dbReference type="PANTHER" id="PTHR43003:SF5">
    <property type="entry name" value="DNA-3-METHYLADENINE GLYCOSYLASE"/>
    <property type="match status" value="1"/>
</dbReference>
<proteinExistence type="predicted"/>